<dbReference type="Pfam" id="PF00085">
    <property type="entry name" value="Thioredoxin"/>
    <property type="match status" value="1"/>
</dbReference>
<dbReference type="PANTHER" id="PTHR31241:SF62">
    <property type="entry name" value="DEHYDRATION-RESPONSIVE ELEMENT-BINDING PROTEIN 2D"/>
    <property type="match status" value="1"/>
</dbReference>
<keyword evidence="4" id="KW-0238">DNA-binding</keyword>
<feature type="region of interest" description="Disordered" evidence="9">
    <location>
        <begin position="148"/>
        <end position="171"/>
    </location>
</feature>
<keyword evidence="3" id="KW-0346">Stress response</keyword>
<dbReference type="SUPFAM" id="SSF52833">
    <property type="entry name" value="Thioredoxin-like"/>
    <property type="match status" value="1"/>
</dbReference>
<evidence type="ECO:0000256" key="2">
    <source>
        <dbReference type="ARBA" id="ARBA00023015"/>
    </source>
</evidence>
<keyword evidence="5" id="KW-0010">Activator</keyword>
<dbReference type="InterPro" id="IPR036955">
    <property type="entry name" value="AP2/ERF_dom_sf"/>
</dbReference>
<keyword evidence="7" id="KW-0539">Nucleus</keyword>
<feature type="compositionally biased region" description="Low complexity" evidence="9">
    <location>
        <begin position="21"/>
        <end position="31"/>
    </location>
</feature>
<dbReference type="SMART" id="SM00380">
    <property type="entry name" value="AP2"/>
    <property type="match status" value="1"/>
</dbReference>
<dbReference type="InterPro" id="IPR017937">
    <property type="entry name" value="Thioredoxin_CS"/>
</dbReference>
<proteinExistence type="inferred from homology"/>
<name>A0ABP0WZ51_9BRYO</name>
<evidence type="ECO:0000259" key="11">
    <source>
        <dbReference type="PROSITE" id="PS51352"/>
    </source>
</evidence>
<evidence type="ECO:0000256" key="4">
    <source>
        <dbReference type="ARBA" id="ARBA00023125"/>
    </source>
</evidence>
<keyword evidence="2" id="KW-0805">Transcription regulation</keyword>
<evidence type="ECO:0000313" key="12">
    <source>
        <dbReference type="EMBL" id="CAK9272139.1"/>
    </source>
</evidence>
<evidence type="ECO:0000256" key="9">
    <source>
        <dbReference type="SAM" id="MobiDB-lite"/>
    </source>
</evidence>
<evidence type="ECO:0000256" key="8">
    <source>
        <dbReference type="ARBA" id="ARBA00024343"/>
    </source>
</evidence>
<evidence type="ECO:0000256" key="6">
    <source>
        <dbReference type="ARBA" id="ARBA00023163"/>
    </source>
</evidence>
<dbReference type="CDD" id="cd02947">
    <property type="entry name" value="TRX_family"/>
    <property type="match status" value="1"/>
</dbReference>
<feature type="domain" description="AP2/ERF" evidence="10">
    <location>
        <begin position="83"/>
        <end position="140"/>
    </location>
</feature>
<dbReference type="Gene3D" id="3.40.30.10">
    <property type="entry name" value="Glutaredoxin"/>
    <property type="match status" value="1"/>
</dbReference>
<dbReference type="PRINTS" id="PR00367">
    <property type="entry name" value="ETHRSPELEMNT"/>
</dbReference>
<protein>
    <recommendedName>
        <fullName evidence="14">AP2/ERF domain-containing protein</fullName>
    </recommendedName>
</protein>
<gene>
    <name evidence="12" type="ORF">CSSPJE1EN1_LOCUS17617</name>
</gene>
<dbReference type="InterPro" id="IPR016177">
    <property type="entry name" value="DNA-bd_dom_sf"/>
</dbReference>
<dbReference type="PROSITE" id="PS51352">
    <property type="entry name" value="THIOREDOXIN_2"/>
    <property type="match status" value="1"/>
</dbReference>
<reference evidence="12" key="1">
    <citation type="submission" date="2024-02" db="EMBL/GenBank/DDBJ databases">
        <authorList>
            <consortium name="ELIXIR-Norway"/>
            <consortium name="Elixir Norway"/>
        </authorList>
    </citation>
    <scope>NUCLEOTIDE SEQUENCE</scope>
</reference>
<feature type="compositionally biased region" description="Basic residues" evidence="9">
    <location>
        <begin position="55"/>
        <end position="71"/>
    </location>
</feature>
<comment type="subcellular location">
    <subcellularLocation>
        <location evidence="1">Nucleus</location>
    </subcellularLocation>
</comment>
<dbReference type="EMBL" id="OZ020099">
    <property type="protein sequence ID" value="CAK9272139.1"/>
    <property type="molecule type" value="Genomic_DNA"/>
</dbReference>
<evidence type="ECO:0000256" key="1">
    <source>
        <dbReference type="ARBA" id="ARBA00004123"/>
    </source>
</evidence>
<evidence type="ECO:0000313" key="13">
    <source>
        <dbReference type="Proteomes" id="UP001497444"/>
    </source>
</evidence>
<dbReference type="InterPro" id="IPR036249">
    <property type="entry name" value="Thioredoxin-like_sf"/>
</dbReference>
<keyword evidence="6" id="KW-0804">Transcription</keyword>
<dbReference type="InterPro" id="IPR013766">
    <property type="entry name" value="Thioredoxin_domain"/>
</dbReference>
<dbReference type="CDD" id="cd00018">
    <property type="entry name" value="AP2"/>
    <property type="match status" value="1"/>
</dbReference>
<evidence type="ECO:0000256" key="5">
    <source>
        <dbReference type="ARBA" id="ARBA00023159"/>
    </source>
</evidence>
<feature type="region of interest" description="Disordered" evidence="9">
    <location>
        <begin position="1"/>
        <end position="75"/>
    </location>
</feature>
<sequence length="309" mass="33348">MQHGSSVAETLAWWATQNQKNNNNSSSRRGGATAGGGSTHHHSDQADYSLDRGPRKNIRKAPAKGSKKGCMKGKGGPENAKCIYRGVRQRTWGKWVAEIREPNRGSRLWLGTYGTAEEAALAYDEAARVLYGSCALLNMPDGVPSAPNSAAWTPTSSAAQHAPNGTFSSNVSNDSTLTASVENGGGEISGIMAGDHGLVHVVDSKKVWDSKIQESKLAGKIIVVDFTATWCGPCRIMSPIFVELSKNYTSLIFLKVDVDEVADVMAEWDVHAMPTFLFIKDGKQIDKIVGANKEELDKKVQHFASLSQL</sequence>
<dbReference type="PRINTS" id="PR00421">
    <property type="entry name" value="THIOREDOXIN"/>
</dbReference>
<dbReference type="Proteomes" id="UP001497444">
    <property type="component" value="Chromosome 4"/>
</dbReference>
<dbReference type="PANTHER" id="PTHR31241">
    <property type="entry name" value="DEHYDRATION-RESPONSIVE ELEMENT-BINDING PROTEIN 2C"/>
    <property type="match status" value="1"/>
</dbReference>
<dbReference type="Gene3D" id="3.30.730.10">
    <property type="entry name" value="AP2/ERF domain"/>
    <property type="match status" value="1"/>
</dbReference>
<keyword evidence="13" id="KW-1185">Reference proteome</keyword>
<evidence type="ECO:0000256" key="3">
    <source>
        <dbReference type="ARBA" id="ARBA00023016"/>
    </source>
</evidence>
<dbReference type="Pfam" id="PF00847">
    <property type="entry name" value="AP2"/>
    <property type="match status" value="1"/>
</dbReference>
<dbReference type="PROSITE" id="PS00194">
    <property type="entry name" value="THIOREDOXIN_1"/>
    <property type="match status" value="1"/>
</dbReference>
<feature type="domain" description="Thioredoxin" evidence="11">
    <location>
        <begin position="156"/>
        <end position="305"/>
    </location>
</feature>
<organism evidence="12 13">
    <name type="scientific">Sphagnum jensenii</name>
    <dbReference type="NCBI Taxonomy" id="128206"/>
    <lineage>
        <taxon>Eukaryota</taxon>
        <taxon>Viridiplantae</taxon>
        <taxon>Streptophyta</taxon>
        <taxon>Embryophyta</taxon>
        <taxon>Bryophyta</taxon>
        <taxon>Sphagnophytina</taxon>
        <taxon>Sphagnopsida</taxon>
        <taxon>Sphagnales</taxon>
        <taxon>Sphagnaceae</taxon>
        <taxon>Sphagnum</taxon>
    </lineage>
</organism>
<feature type="compositionally biased region" description="Basic and acidic residues" evidence="9">
    <location>
        <begin position="41"/>
        <end position="54"/>
    </location>
</feature>
<dbReference type="PROSITE" id="PS51032">
    <property type="entry name" value="AP2_ERF"/>
    <property type="match status" value="1"/>
</dbReference>
<accession>A0ABP0WZ51</accession>
<comment type="similarity">
    <text evidence="8">Belongs to the AP2/ERF transcription factor family. ERF subfamily.</text>
</comment>
<evidence type="ECO:0008006" key="14">
    <source>
        <dbReference type="Google" id="ProtNLM"/>
    </source>
</evidence>
<evidence type="ECO:0000256" key="7">
    <source>
        <dbReference type="ARBA" id="ARBA00023242"/>
    </source>
</evidence>
<dbReference type="SUPFAM" id="SSF54171">
    <property type="entry name" value="DNA-binding domain"/>
    <property type="match status" value="1"/>
</dbReference>
<evidence type="ECO:0000259" key="10">
    <source>
        <dbReference type="PROSITE" id="PS51032"/>
    </source>
</evidence>
<dbReference type="InterPro" id="IPR001471">
    <property type="entry name" value="AP2/ERF_dom"/>
</dbReference>